<keyword evidence="6 7" id="KW-0460">Magnesium</keyword>
<feature type="binding site" evidence="7">
    <location>
        <position position="86"/>
    </location>
    <ligand>
        <name>Mg(2+)</name>
        <dbReference type="ChEBI" id="CHEBI:18420"/>
        <label>1</label>
        <note>catalytic</note>
    </ligand>
</feature>
<dbReference type="PANTHER" id="PTHR20854:SF4">
    <property type="entry name" value="INOSITOL-1-MONOPHOSPHATASE-RELATED"/>
    <property type="match status" value="1"/>
</dbReference>
<evidence type="ECO:0000256" key="8">
    <source>
        <dbReference type="RuleBase" id="RU364068"/>
    </source>
</evidence>
<dbReference type="CDD" id="cd01639">
    <property type="entry name" value="IMPase"/>
    <property type="match status" value="1"/>
</dbReference>
<dbReference type="GO" id="GO:0008934">
    <property type="term" value="F:inositol monophosphate 1-phosphatase activity"/>
    <property type="evidence" value="ECO:0007669"/>
    <property type="project" value="InterPro"/>
</dbReference>
<gene>
    <name evidence="9" type="ORF">PEDI_00340</name>
</gene>
<comment type="similarity">
    <text evidence="3 8">Belongs to the inositol monophosphatase superfamily.</text>
</comment>
<evidence type="ECO:0000256" key="2">
    <source>
        <dbReference type="ARBA" id="ARBA00001946"/>
    </source>
</evidence>
<evidence type="ECO:0000313" key="9">
    <source>
        <dbReference type="EMBL" id="GJM59482.1"/>
    </source>
</evidence>
<comment type="cofactor">
    <cofactor evidence="2 7 8">
        <name>Mg(2+)</name>
        <dbReference type="ChEBI" id="CHEBI:18420"/>
    </cofactor>
</comment>
<protein>
    <recommendedName>
        <fullName evidence="8">Inositol-1-monophosphatase</fullName>
        <ecNumber evidence="8">3.1.3.25</ecNumber>
    </recommendedName>
</protein>
<proteinExistence type="inferred from homology"/>
<dbReference type="Proteomes" id="UP001310022">
    <property type="component" value="Unassembled WGS sequence"/>
</dbReference>
<evidence type="ECO:0000256" key="5">
    <source>
        <dbReference type="ARBA" id="ARBA00022801"/>
    </source>
</evidence>
<dbReference type="AlphaFoldDB" id="A0AAN4VU67"/>
<dbReference type="PANTHER" id="PTHR20854">
    <property type="entry name" value="INOSITOL MONOPHOSPHATASE"/>
    <property type="match status" value="1"/>
</dbReference>
<keyword evidence="10" id="KW-1185">Reference proteome</keyword>
<dbReference type="InterPro" id="IPR020550">
    <property type="entry name" value="Inositol_monophosphatase_CS"/>
</dbReference>
<dbReference type="InterPro" id="IPR033942">
    <property type="entry name" value="IMPase"/>
</dbReference>
<dbReference type="GO" id="GO:0046872">
    <property type="term" value="F:metal ion binding"/>
    <property type="evidence" value="ECO:0007669"/>
    <property type="project" value="UniProtKB-KW"/>
</dbReference>
<name>A0AAN4VU67_9BACT</name>
<dbReference type="EMBL" id="BQKE01000001">
    <property type="protein sequence ID" value="GJM59482.1"/>
    <property type="molecule type" value="Genomic_DNA"/>
</dbReference>
<dbReference type="FunFam" id="3.40.190.80:FF:000002">
    <property type="entry name" value="Inositol-1-monophosphatase"/>
    <property type="match status" value="1"/>
</dbReference>
<dbReference type="RefSeq" id="WP_338235536.1">
    <property type="nucleotide sequence ID" value="NZ_BQKE01000001.1"/>
</dbReference>
<dbReference type="GO" id="GO:0006020">
    <property type="term" value="P:inositol metabolic process"/>
    <property type="evidence" value="ECO:0007669"/>
    <property type="project" value="TreeGrafter"/>
</dbReference>
<evidence type="ECO:0000313" key="10">
    <source>
        <dbReference type="Proteomes" id="UP001310022"/>
    </source>
</evidence>
<evidence type="ECO:0000256" key="1">
    <source>
        <dbReference type="ARBA" id="ARBA00001033"/>
    </source>
</evidence>
<dbReference type="EC" id="3.1.3.25" evidence="8"/>
<reference evidence="9 10" key="1">
    <citation type="submission" date="2021-12" db="EMBL/GenBank/DDBJ databases">
        <title>Genome sequencing of bacteria with rrn-lacking chromosome and rrn-plasmid.</title>
        <authorList>
            <person name="Anda M."/>
            <person name="Iwasaki W."/>
        </authorList>
    </citation>
    <scope>NUCLEOTIDE SEQUENCE [LARGE SCALE GENOMIC DNA]</scope>
    <source>
        <strain evidence="9 10">NBRC 15940</strain>
    </source>
</reference>
<dbReference type="InterPro" id="IPR000760">
    <property type="entry name" value="Inositol_monophosphatase-like"/>
</dbReference>
<dbReference type="SUPFAM" id="SSF56655">
    <property type="entry name" value="Carbohydrate phosphatase"/>
    <property type="match status" value="1"/>
</dbReference>
<dbReference type="PRINTS" id="PR00377">
    <property type="entry name" value="IMPHPHTASES"/>
</dbReference>
<evidence type="ECO:0000256" key="4">
    <source>
        <dbReference type="ARBA" id="ARBA00022723"/>
    </source>
</evidence>
<organism evidence="9 10">
    <name type="scientific">Persicobacter diffluens</name>
    <dbReference type="NCBI Taxonomy" id="981"/>
    <lineage>
        <taxon>Bacteria</taxon>
        <taxon>Pseudomonadati</taxon>
        <taxon>Bacteroidota</taxon>
        <taxon>Cytophagia</taxon>
        <taxon>Cytophagales</taxon>
        <taxon>Persicobacteraceae</taxon>
        <taxon>Persicobacter</taxon>
    </lineage>
</organism>
<feature type="binding site" evidence="7">
    <location>
        <position position="88"/>
    </location>
    <ligand>
        <name>Mg(2+)</name>
        <dbReference type="ChEBI" id="CHEBI:18420"/>
        <label>1</label>
        <note>catalytic</note>
    </ligand>
</feature>
<dbReference type="InterPro" id="IPR020583">
    <property type="entry name" value="Inositol_monoP_metal-BS"/>
</dbReference>
<dbReference type="Gene3D" id="3.40.190.80">
    <property type="match status" value="1"/>
</dbReference>
<dbReference type="PRINTS" id="PR01959">
    <property type="entry name" value="SBIMPHPHTASE"/>
</dbReference>
<accession>A0AAN4VU67</accession>
<comment type="caution">
    <text evidence="9">The sequence shown here is derived from an EMBL/GenBank/DDBJ whole genome shotgun (WGS) entry which is preliminary data.</text>
</comment>
<dbReference type="PROSITE" id="PS00630">
    <property type="entry name" value="IMP_2"/>
    <property type="match status" value="1"/>
</dbReference>
<sequence length="264" mass="29506">MKNLKDLCLEVIEIARGAGAFQRNECRQMDKSKIEKKGLNDLVSYVDKETEKMLVSKLSQLFPEAGFITEEGTTAQGQAEYTWVIDPLDGTTNFLHQLPLYSVSIGLLHEGKPVLGVIYAPETEEMFSAVKGEGAYLNGKQIEVSQADQFSDSLIATGFPYQRFEEMDAYLQILNELMHSTHGLRRLGSAAIDLAYVACGRFEAFYEYNLKPWDIAAGIIIVEEAGGKVTDFKGGPDFLFGKQLIAGGPIHQDLQKMIHQHWYQ</sequence>
<dbReference type="PROSITE" id="PS00629">
    <property type="entry name" value="IMP_1"/>
    <property type="match status" value="1"/>
</dbReference>
<feature type="binding site" evidence="7">
    <location>
        <position position="89"/>
    </location>
    <ligand>
        <name>Mg(2+)</name>
        <dbReference type="ChEBI" id="CHEBI:18420"/>
        <label>1</label>
        <note>catalytic</note>
    </ligand>
</feature>
<evidence type="ECO:0000256" key="3">
    <source>
        <dbReference type="ARBA" id="ARBA00009759"/>
    </source>
</evidence>
<comment type="catalytic activity">
    <reaction evidence="1 8">
        <text>a myo-inositol phosphate + H2O = myo-inositol + phosphate</text>
        <dbReference type="Rhea" id="RHEA:24056"/>
        <dbReference type="ChEBI" id="CHEBI:15377"/>
        <dbReference type="ChEBI" id="CHEBI:17268"/>
        <dbReference type="ChEBI" id="CHEBI:43474"/>
        <dbReference type="ChEBI" id="CHEBI:84139"/>
        <dbReference type="EC" id="3.1.3.25"/>
    </reaction>
</comment>
<dbReference type="FunFam" id="3.30.540.10:FF:000003">
    <property type="entry name" value="Inositol-1-monophosphatase"/>
    <property type="match status" value="1"/>
</dbReference>
<feature type="binding site" evidence="7">
    <location>
        <position position="70"/>
    </location>
    <ligand>
        <name>Mg(2+)</name>
        <dbReference type="ChEBI" id="CHEBI:18420"/>
        <label>1</label>
        <note>catalytic</note>
    </ligand>
</feature>
<dbReference type="InterPro" id="IPR022337">
    <property type="entry name" value="Inositol_monophosphatase_SuhB"/>
</dbReference>
<feature type="binding site" evidence="7">
    <location>
        <position position="214"/>
    </location>
    <ligand>
        <name>Mg(2+)</name>
        <dbReference type="ChEBI" id="CHEBI:18420"/>
        <label>1</label>
        <note>catalytic</note>
    </ligand>
</feature>
<dbReference type="GO" id="GO:0007165">
    <property type="term" value="P:signal transduction"/>
    <property type="evidence" value="ECO:0007669"/>
    <property type="project" value="TreeGrafter"/>
</dbReference>
<keyword evidence="5 8" id="KW-0378">Hydrolase</keyword>
<dbReference type="Pfam" id="PF00459">
    <property type="entry name" value="Inositol_P"/>
    <property type="match status" value="1"/>
</dbReference>
<evidence type="ECO:0000256" key="7">
    <source>
        <dbReference type="PIRSR" id="PIRSR600760-2"/>
    </source>
</evidence>
<dbReference type="GO" id="GO:0046854">
    <property type="term" value="P:phosphatidylinositol phosphate biosynthetic process"/>
    <property type="evidence" value="ECO:0007669"/>
    <property type="project" value="InterPro"/>
</dbReference>
<evidence type="ECO:0000256" key="6">
    <source>
        <dbReference type="ARBA" id="ARBA00022842"/>
    </source>
</evidence>
<keyword evidence="4 7" id="KW-0479">Metal-binding</keyword>
<dbReference type="Gene3D" id="3.30.540.10">
    <property type="entry name" value="Fructose-1,6-Bisphosphatase, subunit A, domain 1"/>
    <property type="match status" value="1"/>
</dbReference>